<feature type="compositionally biased region" description="Acidic residues" evidence="1">
    <location>
        <begin position="8"/>
        <end position="20"/>
    </location>
</feature>
<evidence type="ECO:0000256" key="1">
    <source>
        <dbReference type="SAM" id="MobiDB-lite"/>
    </source>
</evidence>
<sequence>MRSRELCDNDDDDDDEDVDDDRLSTAKKIKLGEYKRGEFCRLRSIDVGSSCFLSSDKFTFSSIQLPPKRAIVSRQAKAKRLPDFFHLKKTTLLNPFRRDTFFDPLANTYYKYRQQQQQQQQQQ</sequence>
<evidence type="ECO:0000313" key="3">
    <source>
        <dbReference type="Proteomes" id="UP000617340"/>
    </source>
</evidence>
<accession>A0A834MWL1</accession>
<feature type="region of interest" description="Disordered" evidence="1">
    <location>
        <begin position="1"/>
        <end position="20"/>
    </location>
</feature>
<dbReference type="Proteomes" id="UP000617340">
    <property type="component" value="Unassembled WGS sequence"/>
</dbReference>
<protein>
    <submittedName>
        <fullName evidence="2">Uncharacterized protein</fullName>
    </submittedName>
</protein>
<dbReference type="AlphaFoldDB" id="A0A834MWL1"/>
<keyword evidence="3" id="KW-1185">Reference proteome</keyword>
<dbReference type="EMBL" id="JACSDZ010000015">
    <property type="protein sequence ID" value="KAF7386344.1"/>
    <property type="molecule type" value="Genomic_DNA"/>
</dbReference>
<comment type="caution">
    <text evidence="2">The sequence shown here is derived from an EMBL/GenBank/DDBJ whole genome shotgun (WGS) entry which is preliminary data.</text>
</comment>
<organism evidence="2 3">
    <name type="scientific">Vespula germanica</name>
    <name type="common">German yellow jacket</name>
    <name type="synonym">Paravespula germanica</name>
    <dbReference type="NCBI Taxonomy" id="30212"/>
    <lineage>
        <taxon>Eukaryota</taxon>
        <taxon>Metazoa</taxon>
        <taxon>Ecdysozoa</taxon>
        <taxon>Arthropoda</taxon>
        <taxon>Hexapoda</taxon>
        <taxon>Insecta</taxon>
        <taxon>Pterygota</taxon>
        <taxon>Neoptera</taxon>
        <taxon>Endopterygota</taxon>
        <taxon>Hymenoptera</taxon>
        <taxon>Apocrita</taxon>
        <taxon>Aculeata</taxon>
        <taxon>Vespoidea</taxon>
        <taxon>Vespidae</taxon>
        <taxon>Vespinae</taxon>
        <taxon>Vespula</taxon>
    </lineage>
</organism>
<name>A0A834MWL1_VESGE</name>
<gene>
    <name evidence="2" type="ORF">HZH68_013476</name>
</gene>
<proteinExistence type="predicted"/>
<reference evidence="2" key="1">
    <citation type="journal article" date="2020" name="G3 (Bethesda)">
        <title>High-Quality Assemblies for Three Invasive Social Wasps from the &lt;i&gt;Vespula&lt;/i&gt; Genus.</title>
        <authorList>
            <person name="Harrop T.W.R."/>
            <person name="Guhlin J."/>
            <person name="McLaughlin G.M."/>
            <person name="Permina E."/>
            <person name="Stockwell P."/>
            <person name="Gilligan J."/>
            <person name="Le Lec M.F."/>
            <person name="Gruber M.A.M."/>
            <person name="Quinn O."/>
            <person name="Lovegrove M."/>
            <person name="Duncan E.J."/>
            <person name="Remnant E.J."/>
            <person name="Van Eeckhoven J."/>
            <person name="Graham B."/>
            <person name="Knapp R.A."/>
            <person name="Langford K.W."/>
            <person name="Kronenberg Z."/>
            <person name="Press M.O."/>
            <person name="Eacker S.M."/>
            <person name="Wilson-Rankin E.E."/>
            <person name="Purcell J."/>
            <person name="Lester P.J."/>
            <person name="Dearden P.K."/>
        </authorList>
    </citation>
    <scope>NUCLEOTIDE SEQUENCE</scope>
    <source>
        <strain evidence="2">Linc-1</strain>
    </source>
</reference>
<evidence type="ECO:0000313" key="2">
    <source>
        <dbReference type="EMBL" id="KAF7386344.1"/>
    </source>
</evidence>